<dbReference type="Proteomes" id="UP001163850">
    <property type="component" value="Unassembled WGS sequence"/>
</dbReference>
<gene>
    <name evidence="2" type="ORF">F5890DRAFT_1569273</name>
</gene>
<evidence type="ECO:0000313" key="3">
    <source>
        <dbReference type="Proteomes" id="UP001163850"/>
    </source>
</evidence>
<evidence type="ECO:0000313" key="2">
    <source>
        <dbReference type="EMBL" id="KAJ3979656.1"/>
    </source>
</evidence>
<name>A0AA38PQB8_9AGAR</name>
<protein>
    <submittedName>
        <fullName evidence="2">Uncharacterized protein</fullName>
    </submittedName>
</protein>
<feature type="region of interest" description="Disordered" evidence="1">
    <location>
        <begin position="259"/>
        <end position="349"/>
    </location>
</feature>
<proteinExistence type="predicted"/>
<feature type="compositionally biased region" description="Basic and acidic residues" evidence="1">
    <location>
        <begin position="569"/>
        <end position="583"/>
    </location>
</feature>
<feature type="region of interest" description="Disordered" evidence="1">
    <location>
        <begin position="219"/>
        <end position="240"/>
    </location>
</feature>
<feature type="compositionally biased region" description="Low complexity" evidence="1">
    <location>
        <begin position="220"/>
        <end position="240"/>
    </location>
</feature>
<reference evidence="2" key="1">
    <citation type="submission" date="2022-08" db="EMBL/GenBank/DDBJ databases">
        <authorList>
            <consortium name="DOE Joint Genome Institute"/>
            <person name="Min B."/>
            <person name="Riley R."/>
            <person name="Sierra-Patev S."/>
            <person name="Naranjo-Ortiz M."/>
            <person name="Looney B."/>
            <person name="Konkel Z."/>
            <person name="Slot J.C."/>
            <person name="Sakamoto Y."/>
            <person name="Steenwyk J.L."/>
            <person name="Rokas A."/>
            <person name="Carro J."/>
            <person name="Camarero S."/>
            <person name="Ferreira P."/>
            <person name="Molpeceres G."/>
            <person name="Ruiz-Duenas F.J."/>
            <person name="Serrano A."/>
            <person name="Henrissat B."/>
            <person name="Drula E."/>
            <person name="Hughes K.W."/>
            <person name="Mata J.L."/>
            <person name="Ishikawa N.K."/>
            <person name="Vargas-Isla R."/>
            <person name="Ushijima S."/>
            <person name="Smith C.A."/>
            <person name="Ahrendt S."/>
            <person name="Andreopoulos W."/>
            <person name="He G."/>
            <person name="Labutti K."/>
            <person name="Lipzen A."/>
            <person name="Ng V."/>
            <person name="Sandor L."/>
            <person name="Barry K."/>
            <person name="Martinez A.T."/>
            <person name="Xiao Y."/>
            <person name="Gibbons J.G."/>
            <person name="Terashima K."/>
            <person name="Hibbett D.S."/>
            <person name="Grigoriev I.V."/>
        </authorList>
    </citation>
    <scope>NUCLEOTIDE SEQUENCE</scope>
    <source>
        <strain evidence="2">TFB7829</strain>
    </source>
</reference>
<feature type="compositionally biased region" description="Basic and acidic residues" evidence="1">
    <location>
        <begin position="260"/>
        <end position="271"/>
    </location>
</feature>
<evidence type="ECO:0000256" key="1">
    <source>
        <dbReference type="SAM" id="MobiDB-lite"/>
    </source>
</evidence>
<feature type="compositionally biased region" description="Low complexity" evidence="1">
    <location>
        <begin position="333"/>
        <end position="347"/>
    </location>
</feature>
<accession>A0AA38PQB8</accession>
<dbReference type="PANTHER" id="PTHR43721:SF9">
    <property type="entry name" value="GTP-BINDING PROTEIN 1"/>
    <property type="match status" value="1"/>
</dbReference>
<feature type="compositionally biased region" description="Basic and acidic residues" evidence="1">
    <location>
        <begin position="282"/>
        <end position="298"/>
    </location>
</feature>
<feature type="region of interest" description="Disordered" evidence="1">
    <location>
        <begin position="557"/>
        <end position="583"/>
    </location>
</feature>
<sequence>MFGEDESESPRVPSPWESIIELSRTSTPINGRIPSLLAEEIEPWYNVRFTPPLSTFSLQSNEKKTIPAFLPSLPPENDYGSIEYKLRLLHPSPARFTRLVTQLKWRLLEGGGRALYELGVGDDGELVGLGRKDMEETIGVLGEMASELGARVWVVRQIRLGRGAEGNRVIEGDVPGPLTLDTLENLSQDSETAPAPSVLGNLHIYDVFQPSLVKVRTRTRTGNTVSSSSSNSPTSSSNDSVLAWLDDKAGAKYYRKVRKERKEKGRKKYELNRQVLGSTSADHAHVDKEDSNTHRAEHQPNGVGSTRTRTQTRTQTHKYARKLAQPHSVRNISSSSGHSTRSSDTISPHISSCSVDEVQTQTNINGHVNELAPPHNIMKVTWGDRGTRREARDRQRAEKTRDEKTLAVQMKKAEAEVSEGAGAPPAVTSPDDFVFGVNTLNVNDGFDGDGFDGDGFDGDGFDGDADAVVSTTSDINTKTKIAHTHGHILTADANVVRVDVDDRGRADTHTSTEVKVEAQMGASTNQKNDDHRSFMRANGYQNQYQAIGIHVRHHDEANREYRPGIGGRRTTDESPGDGKDEDQPRLIIEALVIRNFENGEAFLDFEVFGGFEGLEYST</sequence>
<comment type="caution">
    <text evidence="2">The sequence shown here is derived from an EMBL/GenBank/DDBJ whole genome shotgun (WGS) entry which is preliminary data.</text>
</comment>
<feature type="region of interest" description="Disordered" evidence="1">
    <location>
        <begin position="385"/>
        <end position="405"/>
    </location>
</feature>
<dbReference type="AlphaFoldDB" id="A0AA38PQB8"/>
<dbReference type="EMBL" id="MU802294">
    <property type="protein sequence ID" value="KAJ3979656.1"/>
    <property type="molecule type" value="Genomic_DNA"/>
</dbReference>
<dbReference type="InterPro" id="IPR050055">
    <property type="entry name" value="EF-Tu_GTPase"/>
</dbReference>
<organism evidence="2 3">
    <name type="scientific">Lentinula detonsa</name>
    <dbReference type="NCBI Taxonomy" id="2804962"/>
    <lineage>
        <taxon>Eukaryota</taxon>
        <taxon>Fungi</taxon>
        <taxon>Dikarya</taxon>
        <taxon>Basidiomycota</taxon>
        <taxon>Agaricomycotina</taxon>
        <taxon>Agaricomycetes</taxon>
        <taxon>Agaricomycetidae</taxon>
        <taxon>Agaricales</taxon>
        <taxon>Marasmiineae</taxon>
        <taxon>Omphalotaceae</taxon>
        <taxon>Lentinula</taxon>
    </lineage>
</organism>
<dbReference type="PANTHER" id="PTHR43721">
    <property type="entry name" value="ELONGATION FACTOR TU-RELATED"/>
    <property type="match status" value="1"/>
</dbReference>
<dbReference type="GO" id="GO:0003746">
    <property type="term" value="F:translation elongation factor activity"/>
    <property type="evidence" value="ECO:0007669"/>
    <property type="project" value="TreeGrafter"/>
</dbReference>